<dbReference type="AlphaFoldDB" id="A0AAD7CR18"/>
<organism evidence="2 3">
    <name type="scientific">Mycena rosella</name>
    <name type="common">Pink bonnet</name>
    <name type="synonym">Agaricus rosellus</name>
    <dbReference type="NCBI Taxonomy" id="1033263"/>
    <lineage>
        <taxon>Eukaryota</taxon>
        <taxon>Fungi</taxon>
        <taxon>Dikarya</taxon>
        <taxon>Basidiomycota</taxon>
        <taxon>Agaricomycotina</taxon>
        <taxon>Agaricomycetes</taxon>
        <taxon>Agaricomycetidae</taxon>
        <taxon>Agaricales</taxon>
        <taxon>Marasmiineae</taxon>
        <taxon>Mycenaceae</taxon>
        <taxon>Mycena</taxon>
    </lineage>
</organism>
<name>A0AAD7CR18_MYCRO</name>
<feature type="compositionally biased region" description="Low complexity" evidence="1">
    <location>
        <begin position="430"/>
        <end position="440"/>
    </location>
</feature>
<sequence>MSTSIFGAPGARSGALTLTLRVHTCAMFTKSTAPVNERACSSGRPSNVIVKGSAIECFARAVDRSRCPASTTDGPMFDSLTMLVPDILGNTVVRAVNGLQFGGWKMLGVTTAVVARMGGGFLLGMSVVFSTGASNALAEGAIVQSETAFHIAVNSEMHASVSTQIAALRNFLFSNSHSAPWSRVKSVHIICIMLRFVTEIIQGAIPLVIAVHNADIMATLLHLKAEFYAAGPASLRMMFAGATEAHTVTPACSRDWRCRHKCRARARPTVPDCLRLSPNVHHCRVREHGVNVALGVETDYDARNARLELARALGLNAADAVAEELVIYQGGRMFDLESEVLGLASERIPTQTYVDLHTLLLDQGRSVQVWQANWSSFNLFSKKLDPVGMKVGANCVVACVGPGKAQGLIKFSEKIQRPKRPCRAIFPGKPSAASASPISAVGERRKPKVSNRMNHPETEKKEGSHKPHRGSVVANSIFWSASFVHIIQLILCKCGAHTAGLQPRDLLHSEIILMLDTRGKGAHVVEARPVILGGTGFNLLQATFCDREPAQSFFSISGNRNASSRSWWWVILSTYQFVVNSSGIRREIISAHHGQAEYHERLHLVRRNSRRMGDYGFYPLDESNTFGLAEWLAPAQNGLCWAWTWILVAAQAQARPNGLQAI</sequence>
<dbReference type="Proteomes" id="UP001221757">
    <property type="component" value="Unassembled WGS sequence"/>
</dbReference>
<proteinExistence type="predicted"/>
<dbReference type="EMBL" id="JARKIE010000276">
    <property type="protein sequence ID" value="KAJ7658888.1"/>
    <property type="molecule type" value="Genomic_DNA"/>
</dbReference>
<evidence type="ECO:0000256" key="1">
    <source>
        <dbReference type="SAM" id="MobiDB-lite"/>
    </source>
</evidence>
<reference evidence="2" key="1">
    <citation type="submission" date="2023-03" db="EMBL/GenBank/DDBJ databases">
        <title>Massive genome expansion in bonnet fungi (Mycena s.s.) driven by repeated elements and novel gene families across ecological guilds.</title>
        <authorList>
            <consortium name="Lawrence Berkeley National Laboratory"/>
            <person name="Harder C.B."/>
            <person name="Miyauchi S."/>
            <person name="Viragh M."/>
            <person name="Kuo A."/>
            <person name="Thoen E."/>
            <person name="Andreopoulos B."/>
            <person name="Lu D."/>
            <person name="Skrede I."/>
            <person name="Drula E."/>
            <person name="Henrissat B."/>
            <person name="Morin E."/>
            <person name="Kohler A."/>
            <person name="Barry K."/>
            <person name="LaButti K."/>
            <person name="Morin E."/>
            <person name="Salamov A."/>
            <person name="Lipzen A."/>
            <person name="Mereny Z."/>
            <person name="Hegedus B."/>
            <person name="Baldrian P."/>
            <person name="Stursova M."/>
            <person name="Weitz H."/>
            <person name="Taylor A."/>
            <person name="Grigoriev I.V."/>
            <person name="Nagy L.G."/>
            <person name="Martin F."/>
            <person name="Kauserud H."/>
        </authorList>
    </citation>
    <scope>NUCLEOTIDE SEQUENCE</scope>
    <source>
        <strain evidence="2">CBHHK067</strain>
    </source>
</reference>
<feature type="compositionally biased region" description="Basic and acidic residues" evidence="1">
    <location>
        <begin position="454"/>
        <end position="465"/>
    </location>
</feature>
<keyword evidence="3" id="KW-1185">Reference proteome</keyword>
<feature type="region of interest" description="Disordered" evidence="1">
    <location>
        <begin position="429"/>
        <end position="468"/>
    </location>
</feature>
<evidence type="ECO:0000313" key="2">
    <source>
        <dbReference type="EMBL" id="KAJ7658888.1"/>
    </source>
</evidence>
<protein>
    <submittedName>
        <fullName evidence="2">Uncharacterized protein</fullName>
    </submittedName>
</protein>
<comment type="caution">
    <text evidence="2">The sequence shown here is derived from an EMBL/GenBank/DDBJ whole genome shotgun (WGS) entry which is preliminary data.</text>
</comment>
<dbReference type="Gene3D" id="3.20.20.140">
    <property type="entry name" value="Metal-dependent hydrolases"/>
    <property type="match status" value="1"/>
</dbReference>
<accession>A0AAD7CR18</accession>
<evidence type="ECO:0000313" key="3">
    <source>
        <dbReference type="Proteomes" id="UP001221757"/>
    </source>
</evidence>
<gene>
    <name evidence="2" type="ORF">B0H17DRAFT_1145499</name>
</gene>